<evidence type="ECO:0000313" key="2">
    <source>
        <dbReference type="Proteomes" id="UP000002038"/>
    </source>
</evidence>
<gene>
    <name evidence="1" type="ORF">BDBG_03407</name>
</gene>
<evidence type="ECO:0000313" key="1">
    <source>
        <dbReference type="EMBL" id="OAT07335.1"/>
    </source>
</evidence>
<dbReference type="EMBL" id="GG657452">
    <property type="protein sequence ID" value="OAT07335.1"/>
    <property type="molecule type" value="Genomic_DNA"/>
</dbReference>
<dbReference type="STRING" id="559298.A0A179UH15"/>
<name>A0A179UH15_BLAGS</name>
<organism evidence="1 2">
    <name type="scientific">Blastomyces gilchristii (strain SLH14081)</name>
    <name type="common">Blastomyces dermatitidis</name>
    <dbReference type="NCBI Taxonomy" id="559298"/>
    <lineage>
        <taxon>Eukaryota</taxon>
        <taxon>Fungi</taxon>
        <taxon>Dikarya</taxon>
        <taxon>Ascomycota</taxon>
        <taxon>Pezizomycotina</taxon>
        <taxon>Eurotiomycetes</taxon>
        <taxon>Eurotiomycetidae</taxon>
        <taxon>Onygenales</taxon>
        <taxon>Ajellomycetaceae</taxon>
        <taxon>Blastomyces</taxon>
    </lineage>
</organism>
<dbReference type="KEGG" id="bgh:BDBG_03407"/>
<keyword evidence="2" id="KW-1185">Reference proteome</keyword>
<sequence length="86" mass="9239">MPPCSLPYPAFKIMRGHCKSSLTWYRTMVGNLNVDDQTQAQDPKLNQPVLLLTSQPGPLNLPGAADMMSVKECGHEGALDIVGGEG</sequence>
<dbReference type="AlphaFoldDB" id="A0A179UH15"/>
<dbReference type="RefSeq" id="XP_031577723.1">
    <property type="nucleotide sequence ID" value="XM_031721238.1"/>
</dbReference>
<dbReference type="Proteomes" id="UP000002038">
    <property type="component" value="Unassembled WGS sequence"/>
</dbReference>
<reference evidence="2" key="1">
    <citation type="journal article" date="2015" name="PLoS Genet.">
        <title>The dynamic genome and transcriptome of the human fungal pathogen Blastomyces and close relative Emmonsia.</title>
        <authorList>
            <person name="Munoz J.F."/>
            <person name="Gauthier G.M."/>
            <person name="Desjardins C.A."/>
            <person name="Gallo J.E."/>
            <person name="Holder J."/>
            <person name="Sullivan T.D."/>
            <person name="Marty A.J."/>
            <person name="Carmen J.C."/>
            <person name="Chen Z."/>
            <person name="Ding L."/>
            <person name="Gujja S."/>
            <person name="Magrini V."/>
            <person name="Misas E."/>
            <person name="Mitreva M."/>
            <person name="Priest M."/>
            <person name="Saif S."/>
            <person name="Whiston E.A."/>
            <person name="Young S."/>
            <person name="Zeng Q."/>
            <person name="Goldman W.E."/>
            <person name="Mardis E.R."/>
            <person name="Taylor J.W."/>
            <person name="McEwen J.G."/>
            <person name="Clay O.K."/>
            <person name="Klein B.S."/>
            <person name="Cuomo C.A."/>
        </authorList>
    </citation>
    <scope>NUCLEOTIDE SEQUENCE [LARGE SCALE GENOMIC DNA]</scope>
    <source>
        <strain evidence="2">SLH14081</strain>
    </source>
</reference>
<proteinExistence type="predicted"/>
<dbReference type="OrthoDB" id="284184at2759"/>
<dbReference type="GeneID" id="8509891"/>
<accession>A0A179UH15</accession>
<dbReference type="VEuPathDB" id="FungiDB:BDBG_03407"/>
<protein>
    <submittedName>
        <fullName evidence="1">Uncharacterized protein</fullName>
    </submittedName>
</protein>